<sequence length="331" mass="37377">MEEEDRKLMIGVGDSSGHQHVSDEGRGVSCETAGCKPSLQEKVTYTVPPVERETETKVTDSEGVAWITAEEVVEIGGRLFVIDEDANAPEELSVVLTPLNEEDRESYLQHKRDGESAQEAVDQQVLIAPKGDGEGHPTRRGYQKSGIIRLCKNDRCNKIVPPSKNVGRPKLFCERRCAMRYSSRVYSKRERAKAGGKTYVEEGPDGKALQVQRVKPKNVAVAEARYKMHIQRPENMLEAIRDRPCPMGTEESGWKCPAQAFQDFYSKERLCLVYAVFVDDWKEATALTEHRPYTRQWTTHDGYWYDKEAFAPHIDEKAGYVPASIGPERPT</sequence>
<reference evidence="2" key="1">
    <citation type="journal article" date="2015" name="Nature">
        <title>Complex archaea that bridge the gap between prokaryotes and eukaryotes.</title>
        <authorList>
            <person name="Spang A."/>
            <person name="Saw J.H."/>
            <person name="Jorgensen S.L."/>
            <person name="Zaremba-Niedzwiedzka K."/>
            <person name="Martijn J."/>
            <person name="Lind A.E."/>
            <person name="van Eijk R."/>
            <person name="Schleper C."/>
            <person name="Guy L."/>
            <person name="Ettema T.J."/>
        </authorList>
    </citation>
    <scope>NUCLEOTIDE SEQUENCE</scope>
</reference>
<name>A0A0F9EF29_9ZZZZ</name>
<protein>
    <submittedName>
        <fullName evidence="2">Uncharacterized protein</fullName>
    </submittedName>
</protein>
<organism evidence="2">
    <name type="scientific">marine sediment metagenome</name>
    <dbReference type="NCBI Taxonomy" id="412755"/>
    <lineage>
        <taxon>unclassified sequences</taxon>
        <taxon>metagenomes</taxon>
        <taxon>ecological metagenomes</taxon>
    </lineage>
</organism>
<proteinExistence type="predicted"/>
<dbReference type="AlphaFoldDB" id="A0A0F9EF29"/>
<comment type="caution">
    <text evidence="2">The sequence shown here is derived from an EMBL/GenBank/DDBJ whole genome shotgun (WGS) entry which is preliminary data.</text>
</comment>
<feature type="region of interest" description="Disordered" evidence="1">
    <location>
        <begin position="1"/>
        <end position="32"/>
    </location>
</feature>
<evidence type="ECO:0000313" key="2">
    <source>
        <dbReference type="EMBL" id="KKL64831.1"/>
    </source>
</evidence>
<dbReference type="EMBL" id="LAZR01027727">
    <property type="protein sequence ID" value="KKL64831.1"/>
    <property type="molecule type" value="Genomic_DNA"/>
</dbReference>
<accession>A0A0F9EF29</accession>
<evidence type="ECO:0000256" key="1">
    <source>
        <dbReference type="SAM" id="MobiDB-lite"/>
    </source>
</evidence>
<gene>
    <name evidence="2" type="ORF">LCGC14_2161040</name>
</gene>